<evidence type="ECO:0000259" key="2">
    <source>
        <dbReference type="PROSITE" id="PS50110"/>
    </source>
</evidence>
<dbReference type="InterPro" id="IPR011006">
    <property type="entry name" value="CheY-like_superfamily"/>
</dbReference>
<evidence type="ECO:0000259" key="1">
    <source>
        <dbReference type="PROSITE" id="PS50042"/>
    </source>
</evidence>
<proteinExistence type="predicted"/>
<feature type="domain" description="Cyclic nucleotide-binding" evidence="1">
    <location>
        <begin position="58"/>
        <end position="115"/>
    </location>
</feature>
<accession>F8UH52</accession>
<protein>
    <submittedName>
        <fullName evidence="3">Two component phosphate response regulator</fullName>
    </submittedName>
</protein>
<dbReference type="GO" id="GO:0000160">
    <property type="term" value="P:phosphorelay signal transduction system"/>
    <property type="evidence" value="ECO:0007669"/>
    <property type="project" value="InterPro"/>
</dbReference>
<dbReference type="PROSITE" id="PS50110">
    <property type="entry name" value="RESPONSE_REGULATORY"/>
    <property type="match status" value="1"/>
</dbReference>
<organism evidence="3">
    <name type="scientific">uncultured microorganism</name>
    <dbReference type="NCBI Taxonomy" id="358574"/>
    <lineage>
        <taxon>unclassified sequences</taxon>
        <taxon>environmental samples</taxon>
    </lineage>
</organism>
<sequence length="232" mass="25799">MRKILFFDSGEASRGIVSALAELVGEEDIVSETYSSASRGVASAISEPPSAIVIIDEGKGKMLGDMSVWEVTARLARHMSTSNIPMFKIDEQQLKEIAQAGEDYARQLFDKLHNEKKRMLLVAEDASVRRELCTGLDSFYQVREAETAIGAGTELLKFTPDIALISYALRDDPSGGFMFCESLRSDNRFDALPIIGLGDFPEDKRYCLDAHLKQPFTLEEVHNTIDSLLKKE</sequence>
<feature type="domain" description="Response regulatory" evidence="2">
    <location>
        <begin position="118"/>
        <end position="229"/>
    </location>
</feature>
<gene>
    <name evidence="3" type="ORF">LDC_03514</name>
</gene>
<dbReference type="EMBL" id="JF805069">
    <property type="protein sequence ID" value="AEI30359.1"/>
    <property type="molecule type" value="Genomic_DNA"/>
</dbReference>
<dbReference type="Gene3D" id="3.40.50.2300">
    <property type="match status" value="1"/>
</dbReference>
<dbReference type="AlphaFoldDB" id="F8UH52"/>
<dbReference type="SUPFAM" id="SSF52172">
    <property type="entry name" value="CheY-like"/>
    <property type="match status" value="1"/>
</dbReference>
<dbReference type="InterPro" id="IPR000595">
    <property type="entry name" value="cNMP-bd_dom"/>
</dbReference>
<evidence type="ECO:0000313" key="3">
    <source>
        <dbReference type="EMBL" id="AEI30359.1"/>
    </source>
</evidence>
<reference evidence="3" key="1">
    <citation type="submission" date="2011-04" db="EMBL/GenBank/DDBJ databases">
        <title>Taxonomic and functional metagenomic profiling of the microbial community in the anoxic sediment of a brackish shallow lake (Laguna de Carrizo Central Spain).</title>
        <authorList>
            <consortium name="CONSOLIDER consortium CSD2007-00005"/>
            <person name="Guazzaroni M.-E."/>
            <person name="Richter M."/>
            <person name="Garcia-Salamanca A."/>
            <person name="Yarza P."/>
            <person name="Ferrer M."/>
        </authorList>
    </citation>
    <scope>NUCLEOTIDE SEQUENCE</scope>
</reference>
<name>F8UH52_9ZZZZ</name>
<dbReference type="InterPro" id="IPR001789">
    <property type="entry name" value="Sig_transdc_resp-reg_receiver"/>
</dbReference>
<dbReference type="PROSITE" id="PS50042">
    <property type="entry name" value="CNMP_BINDING_3"/>
    <property type="match status" value="1"/>
</dbReference>